<dbReference type="EMBL" id="ML975189">
    <property type="protein sequence ID" value="KAF1808175.1"/>
    <property type="molecule type" value="Genomic_DNA"/>
</dbReference>
<dbReference type="InterPro" id="IPR016095">
    <property type="entry name" value="Ribosomal_uL1_3-a/b-sand"/>
</dbReference>
<feature type="region of interest" description="Disordered" evidence="1">
    <location>
        <begin position="192"/>
        <end position="222"/>
    </location>
</feature>
<gene>
    <name evidence="2 4" type="ORF">P152DRAFT_462828</name>
</gene>
<reference evidence="2 4" key="1">
    <citation type="submission" date="2020-01" db="EMBL/GenBank/DDBJ databases">
        <authorList>
            <consortium name="DOE Joint Genome Institute"/>
            <person name="Haridas S."/>
            <person name="Albert R."/>
            <person name="Binder M."/>
            <person name="Bloem J."/>
            <person name="Labutti K."/>
            <person name="Salamov A."/>
            <person name="Andreopoulos B."/>
            <person name="Baker S.E."/>
            <person name="Barry K."/>
            <person name="Bills G."/>
            <person name="Bluhm B.H."/>
            <person name="Cannon C."/>
            <person name="Castanera R."/>
            <person name="Culley D.E."/>
            <person name="Daum C."/>
            <person name="Ezra D."/>
            <person name="Gonzalez J.B."/>
            <person name="Henrissat B."/>
            <person name="Kuo A."/>
            <person name="Liang C."/>
            <person name="Lipzen A."/>
            <person name="Lutzoni F."/>
            <person name="Magnuson J."/>
            <person name="Mondo S."/>
            <person name="Nolan M."/>
            <person name="Ohm R."/>
            <person name="Pangilinan J."/>
            <person name="Park H.-J."/>
            <person name="Ramirez L."/>
            <person name="Alfaro M."/>
            <person name="Sun H."/>
            <person name="Tritt A."/>
            <person name="Yoshinaga Y."/>
            <person name="Zwiers L.-H."/>
            <person name="Turgeon B.G."/>
            <person name="Goodwin S.B."/>
            <person name="Spatafora J.W."/>
            <person name="Crous P.W."/>
            <person name="Grigoriev I.V."/>
        </authorList>
    </citation>
    <scope>NUCLEOTIDE SEQUENCE</scope>
    <source>
        <strain evidence="2 4">CBS 781.70</strain>
    </source>
</reference>
<dbReference type="Pfam" id="PF00687">
    <property type="entry name" value="Ribosomal_L1"/>
    <property type="match status" value="1"/>
</dbReference>
<dbReference type="AlphaFoldDB" id="A0A6G1FQR7"/>
<evidence type="ECO:0000313" key="2">
    <source>
        <dbReference type="EMBL" id="KAF1808175.1"/>
    </source>
</evidence>
<keyword evidence="3" id="KW-1185">Reference proteome</keyword>
<feature type="region of interest" description="Disordered" evidence="1">
    <location>
        <begin position="1"/>
        <end position="22"/>
    </location>
</feature>
<proteinExistence type="predicted"/>
<dbReference type="Gene3D" id="3.40.50.790">
    <property type="match status" value="1"/>
</dbReference>
<dbReference type="CDD" id="cd00403">
    <property type="entry name" value="Ribosomal_L1"/>
    <property type="match status" value="1"/>
</dbReference>
<evidence type="ECO:0000313" key="4">
    <source>
        <dbReference type="RefSeq" id="XP_033529806.1"/>
    </source>
</evidence>
<evidence type="ECO:0000313" key="3">
    <source>
        <dbReference type="Proteomes" id="UP000504638"/>
    </source>
</evidence>
<protein>
    <submittedName>
        <fullName evidence="2 4">Ribosomal protein L1</fullName>
    </submittedName>
</protein>
<feature type="region of interest" description="Disordered" evidence="1">
    <location>
        <begin position="327"/>
        <end position="382"/>
    </location>
</feature>
<dbReference type="GO" id="GO:0005840">
    <property type="term" value="C:ribosome"/>
    <property type="evidence" value="ECO:0007669"/>
    <property type="project" value="UniProtKB-KW"/>
</dbReference>
<dbReference type="RefSeq" id="XP_033529806.1">
    <property type="nucleotide sequence ID" value="XM_033680420.1"/>
</dbReference>
<dbReference type="Proteomes" id="UP000504638">
    <property type="component" value="Unplaced"/>
</dbReference>
<keyword evidence="2 4" id="KW-0689">Ribosomal protein</keyword>
<sequence>MAVPSKDSVAAPHPSKSPYQVDPEQILRATKALVKHIQTSRESQAKSSTAVDLLADEETSTTTDAASDAIWLILATKKFISDKKRLKPFKLPLPHAPQVSEGTNICLITVDPQRSYKDVIAHANFPEQLRPLVKRVIGITKLKKKYQSFESRRQLLAEHTHFLADDRIITYLPHVLGKTFYQSTAKRPIPVSLQGNAAHGDRRAQLKGEKKQRQAAENRSTTVVGSPELVGKEIQKALQSALVNLSPAATTSVRVAFASWDVEKIRANVQALLAGMLEGGEKAERIIPGGWRNVKSIHLKGQKTTALPIWLSEDLWMDDDVVEAGDAVPAESGKRKSRHQDAAESSGKKAKLGEGKAAAKDSSLQKSKLQDQRQKAMDGLLA</sequence>
<keyword evidence="2 4" id="KW-0687">Ribonucleoprotein</keyword>
<evidence type="ECO:0000256" key="1">
    <source>
        <dbReference type="SAM" id="MobiDB-lite"/>
    </source>
</evidence>
<feature type="compositionally biased region" description="Basic and acidic residues" evidence="1">
    <location>
        <begin position="199"/>
        <end position="216"/>
    </location>
</feature>
<dbReference type="InterPro" id="IPR023674">
    <property type="entry name" value="Ribosomal_uL1-like"/>
</dbReference>
<reference evidence="4" key="3">
    <citation type="submission" date="2025-04" db="UniProtKB">
        <authorList>
            <consortium name="RefSeq"/>
        </authorList>
    </citation>
    <scope>IDENTIFICATION</scope>
    <source>
        <strain evidence="4">CBS 781.70</strain>
    </source>
</reference>
<organism evidence="2">
    <name type="scientific">Eremomyces bilateralis CBS 781.70</name>
    <dbReference type="NCBI Taxonomy" id="1392243"/>
    <lineage>
        <taxon>Eukaryota</taxon>
        <taxon>Fungi</taxon>
        <taxon>Dikarya</taxon>
        <taxon>Ascomycota</taxon>
        <taxon>Pezizomycotina</taxon>
        <taxon>Dothideomycetes</taxon>
        <taxon>Dothideomycetes incertae sedis</taxon>
        <taxon>Eremomycetales</taxon>
        <taxon>Eremomycetaceae</taxon>
        <taxon>Eremomyces</taxon>
    </lineage>
</organism>
<name>A0A6G1FQR7_9PEZI</name>
<accession>A0A6G1FQR7</accession>
<dbReference type="SUPFAM" id="SSF56808">
    <property type="entry name" value="Ribosomal protein L1"/>
    <property type="match status" value="1"/>
</dbReference>
<dbReference type="OrthoDB" id="10251727at2759"/>
<reference evidence="4" key="2">
    <citation type="submission" date="2020-04" db="EMBL/GenBank/DDBJ databases">
        <authorList>
            <consortium name="NCBI Genome Project"/>
        </authorList>
    </citation>
    <scope>NUCLEOTIDE SEQUENCE</scope>
    <source>
        <strain evidence="4">CBS 781.70</strain>
    </source>
</reference>
<dbReference type="GeneID" id="54420990"/>
<dbReference type="InterPro" id="IPR028364">
    <property type="entry name" value="Ribosomal_uL1/biogenesis"/>
</dbReference>